<dbReference type="SUPFAM" id="SSF55785">
    <property type="entry name" value="PYP-like sensor domain (PAS domain)"/>
    <property type="match status" value="1"/>
</dbReference>
<dbReference type="Pfam" id="PF00563">
    <property type="entry name" value="EAL"/>
    <property type="match status" value="1"/>
</dbReference>
<dbReference type="SUPFAM" id="SSF55073">
    <property type="entry name" value="Nucleotide cyclase"/>
    <property type="match status" value="1"/>
</dbReference>
<dbReference type="InterPro" id="IPR035965">
    <property type="entry name" value="PAS-like_dom_sf"/>
</dbReference>
<dbReference type="SMART" id="SM00267">
    <property type="entry name" value="GGDEF"/>
    <property type="match status" value="1"/>
</dbReference>
<feature type="domain" description="GGDEF" evidence="4">
    <location>
        <begin position="360"/>
        <end position="493"/>
    </location>
</feature>
<dbReference type="CDD" id="cd00130">
    <property type="entry name" value="PAS"/>
    <property type="match status" value="1"/>
</dbReference>
<evidence type="ECO:0000259" key="3">
    <source>
        <dbReference type="PROSITE" id="PS50883"/>
    </source>
</evidence>
<dbReference type="InterPro" id="IPR000160">
    <property type="entry name" value="GGDEF_dom"/>
</dbReference>
<dbReference type="Pfam" id="PF13188">
    <property type="entry name" value="PAS_8"/>
    <property type="match status" value="1"/>
</dbReference>
<keyword evidence="1" id="KW-1133">Transmembrane helix</keyword>
<dbReference type="PANTHER" id="PTHR44757:SF2">
    <property type="entry name" value="BIOFILM ARCHITECTURE MAINTENANCE PROTEIN MBAA"/>
    <property type="match status" value="1"/>
</dbReference>
<dbReference type="PANTHER" id="PTHR44757">
    <property type="entry name" value="DIGUANYLATE CYCLASE DGCP"/>
    <property type="match status" value="1"/>
</dbReference>
<feature type="transmembrane region" description="Helical" evidence="1">
    <location>
        <begin position="120"/>
        <end position="138"/>
    </location>
</feature>
<gene>
    <name evidence="5" type="ORF">EIP75_13395</name>
</gene>
<dbReference type="Gene3D" id="3.30.70.270">
    <property type="match status" value="1"/>
</dbReference>
<dbReference type="RefSeq" id="WP_125243780.1">
    <property type="nucleotide sequence ID" value="NZ_RSED01000009.1"/>
</dbReference>
<dbReference type="InterPro" id="IPR035919">
    <property type="entry name" value="EAL_sf"/>
</dbReference>
<keyword evidence="1" id="KW-0812">Transmembrane</keyword>
<dbReference type="OrthoDB" id="8865389at2"/>
<dbReference type="EMBL" id="RSED01000009">
    <property type="protein sequence ID" value="RRS03940.1"/>
    <property type="molecule type" value="Genomic_DNA"/>
</dbReference>
<evidence type="ECO:0000256" key="1">
    <source>
        <dbReference type="SAM" id="Phobius"/>
    </source>
</evidence>
<dbReference type="Pfam" id="PF00990">
    <property type="entry name" value="GGDEF"/>
    <property type="match status" value="1"/>
</dbReference>
<dbReference type="InterPro" id="IPR052155">
    <property type="entry name" value="Biofilm_reg_signaling"/>
</dbReference>
<accession>A0A3R8S8G6</accession>
<dbReference type="InterPro" id="IPR043128">
    <property type="entry name" value="Rev_trsase/Diguanyl_cyclase"/>
</dbReference>
<dbReference type="SUPFAM" id="SSF141868">
    <property type="entry name" value="EAL domain-like"/>
    <property type="match status" value="1"/>
</dbReference>
<organism evidence="5 6">
    <name type="scientific">Aquabacterium soli</name>
    <dbReference type="NCBI Taxonomy" id="2493092"/>
    <lineage>
        <taxon>Bacteria</taxon>
        <taxon>Pseudomonadati</taxon>
        <taxon>Pseudomonadota</taxon>
        <taxon>Betaproteobacteria</taxon>
        <taxon>Burkholderiales</taxon>
        <taxon>Aquabacterium</taxon>
    </lineage>
</organism>
<feature type="transmembrane region" description="Helical" evidence="1">
    <location>
        <begin position="95"/>
        <end position="114"/>
    </location>
</feature>
<name>A0A3R8S8G6_9BURK</name>
<feature type="transmembrane region" description="Helical" evidence="1">
    <location>
        <begin position="30"/>
        <end position="52"/>
    </location>
</feature>
<feature type="transmembrane region" description="Helical" evidence="1">
    <location>
        <begin position="145"/>
        <end position="165"/>
    </location>
</feature>
<dbReference type="SMART" id="SM00091">
    <property type="entry name" value="PAS"/>
    <property type="match status" value="1"/>
</dbReference>
<evidence type="ECO:0000259" key="4">
    <source>
        <dbReference type="PROSITE" id="PS50887"/>
    </source>
</evidence>
<feature type="domain" description="PAS" evidence="2">
    <location>
        <begin position="222"/>
        <end position="276"/>
    </location>
</feature>
<evidence type="ECO:0000313" key="5">
    <source>
        <dbReference type="EMBL" id="RRS03940.1"/>
    </source>
</evidence>
<dbReference type="PROSITE" id="PS50883">
    <property type="entry name" value="EAL"/>
    <property type="match status" value="1"/>
</dbReference>
<dbReference type="PROSITE" id="PS50112">
    <property type="entry name" value="PAS"/>
    <property type="match status" value="1"/>
</dbReference>
<dbReference type="SMART" id="SM00052">
    <property type="entry name" value="EAL"/>
    <property type="match status" value="1"/>
</dbReference>
<dbReference type="Gene3D" id="3.20.20.450">
    <property type="entry name" value="EAL domain"/>
    <property type="match status" value="1"/>
</dbReference>
<dbReference type="Gene3D" id="3.30.450.20">
    <property type="entry name" value="PAS domain"/>
    <property type="match status" value="1"/>
</dbReference>
<reference evidence="5 6" key="1">
    <citation type="submission" date="2018-12" db="EMBL/GenBank/DDBJ databases">
        <title>The whole draft genome of Aquabacterium sp. SJQ9.</title>
        <authorList>
            <person name="Sun L."/>
            <person name="Gao X."/>
            <person name="Chen W."/>
            <person name="Huang K."/>
        </authorList>
    </citation>
    <scope>NUCLEOTIDE SEQUENCE [LARGE SCALE GENOMIC DNA]</scope>
    <source>
        <strain evidence="5 6">SJQ9</strain>
    </source>
</reference>
<dbReference type="NCBIfam" id="TIGR00229">
    <property type="entry name" value="sensory_box"/>
    <property type="match status" value="1"/>
</dbReference>
<proteinExistence type="predicted"/>
<feature type="transmembrane region" description="Helical" evidence="1">
    <location>
        <begin position="6"/>
        <end position="23"/>
    </location>
</feature>
<dbReference type="InterPro" id="IPR029787">
    <property type="entry name" value="Nucleotide_cyclase"/>
</dbReference>
<dbReference type="PROSITE" id="PS50887">
    <property type="entry name" value="GGDEF"/>
    <property type="match status" value="1"/>
</dbReference>
<evidence type="ECO:0000313" key="6">
    <source>
        <dbReference type="Proteomes" id="UP000269265"/>
    </source>
</evidence>
<dbReference type="CDD" id="cd01949">
    <property type="entry name" value="GGDEF"/>
    <property type="match status" value="1"/>
</dbReference>
<dbReference type="InterPro" id="IPR001633">
    <property type="entry name" value="EAL_dom"/>
</dbReference>
<feature type="transmembrane region" description="Helical" evidence="1">
    <location>
        <begin position="58"/>
        <end position="83"/>
    </location>
</feature>
<protein>
    <submittedName>
        <fullName evidence="5">EAL domain-containing protein</fullName>
    </submittedName>
</protein>
<dbReference type="NCBIfam" id="TIGR00254">
    <property type="entry name" value="GGDEF"/>
    <property type="match status" value="1"/>
</dbReference>
<dbReference type="Proteomes" id="UP000269265">
    <property type="component" value="Unassembled WGS sequence"/>
</dbReference>
<comment type="caution">
    <text evidence="5">The sequence shown here is derived from an EMBL/GenBank/DDBJ whole genome shotgun (WGS) entry which is preliminary data.</text>
</comment>
<dbReference type="AlphaFoldDB" id="A0A3R8S8G6"/>
<dbReference type="InterPro" id="IPR000014">
    <property type="entry name" value="PAS"/>
</dbReference>
<feature type="domain" description="EAL" evidence="3">
    <location>
        <begin position="502"/>
        <end position="755"/>
    </location>
</feature>
<evidence type="ECO:0000259" key="2">
    <source>
        <dbReference type="PROSITE" id="PS50112"/>
    </source>
</evidence>
<dbReference type="CDD" id="cd01948">
    <property type="entry name" value="EAL"/>
    <property type="match status" value="1"/>
</dbReference>
<sequence>MIYTLAVYTAVTLVTGVALLLVWRNDRSQAFTRLLGLSHLALAFNPLAYLAWKHPDPILHAVGQVVMIGLGTGYIVMLIMGGAHLSHRKIAPRTCWMLVAGFGLFYGVITQALSSAHGQMALATCNTLVGLILIWWLRRQPLSEVLSGVFITLCGLDQFTYVMLGEAGVELQTALASVLRVMLCLTLIYAAFERSVKQIRGLDQRFQELVDRSHQGVTVMRNGKVVYANPAFLRIYGLSDPEQARQALLNPWLDATVPEADRAAVVERTRRIILGHVSQESWEGERVSLDGRRLQLRFSAWQVEWDGQPAMQMVVTDDTERHDAMRALLRRATRDDLTGLPNRSALLQRLRELFADGELSGFVLVSLDVDRFKLFNDAHGHRVGDQVLQGLAQALSHNLHGHAEVMRLGEDEFALLAVASDGPATAERLTRTVREVLAQPLVLPEHQFFLDVSMGVAVHPSQAHGPEGLLQAANAAMHEAKRLPGTSVHYAQEHTPNGMGALLTAEQALRAGLKNEEFTLLYQPKVDARDHRLVGFEALVRWDRPGQGRISPLDFIPAAERTGLIVPLGALILTQACRQIAQWRADGGAVVPVAVNVSPLQLLDAGFPTAVMRTLAEFDVPPALLTLEITESAAVTHMAQARDQIGQLRQQGVEVALDDFGTGFSSLNMLRGLPLSTVKIDRSLIDPMPAPDAAAVVKSICDLAGVLSLEVVAEGVETTEHAAAALAAGCNVLQGYYFAKPLDVPAASDWLQGRR</sequence>
<keyword evidence="1" id="KW-0472">Membrane</keyword>
<keyword evidence="6" id="KW-1185">Reference proteome</keyword>